<dbReference type="AlphaFoldDB" id="A0AAV4S3M8"/>
<dbReference type="EMBL" id="BPLR01009023">
    <property type="protein sequence ID" value="GIY29093.1"/>
    <property type="molecule type" value="Genomic_DNA"/>
</dbReference>
<dbReference type="Proteomes" id="UP001054945">
    <property type="component" value="Unassembled WGS sequence"/>
</dbReference>
<sequence>MDCGWTVSRRPLEGVHRRLQRHLNLGGIQNFTHGLTENELFLKGNHGTQIKVPKDYAEQSTLRDFVKENEHE</sequence>
<accession>A0AAV4S3M8</accession>
<reference evidence="1 2" key="1">
    <citation type="submission" date="2021-06" db="EMBL/GenBank/DDBJ databases">
        <title>Caerostris extrusa draft genome.</title>
        <authorList>
            <person name="Kono N."/>
            <person name="Arakawa K."/>
        </authorList>
    </citation>
    <scope>NUCLEOTIDE SEQUENCE [LARGE SCALE GENOMIC DNA]</scope>
</reference>
<organism evidence="1 2">
    <name type="scientific">Caerostris extrusa</name>
    <name type="common">Bark spider</name>
    <name type="synonym">Caerostris bankana</name>
    <dbReference type="NCBI Taxonomy" id="172846"/>
    <lineage>
        <taxon>Eukaryota</taxon>
        <taxon>Metazoa</taxon>
        <taxon>Ecdysozoa</taxon>
        <taxon>Arthropoda</taxon>
        <taxon>Chelicerata</taxon>
        <taxon>Arachnida</taxon>
        <taxon>Araneae</taxon>
        <taxon>Araneomorphae</taxon>
        <taxon>Entelegynae</taxon>
        <taxon>Araneoidea</taxon>
        <taxon>Araneidae</taxon>
        <taxon>Caerostris</taxon>
    </lineage>
</organism>
<comment type="caution">
    <text evidence="1">The sequence shown here is derived from an EMBL/GenBank/DDBJ whole genome shotgun (WGS) entry which is preliminary data.</text>
</comment>
<gene>
    <name evidence="1" type="ORF">CEXT_674531</name>
</gene>
<protein>
    <submittedName>
        <fullName evidence="1">Uncharacterized protein</fullName>
    </submittedName>
</protein>
<proteinExistence type="predicted"/>
<evidence type="ECO:0000313" key="1">
    <source>
        <dbReference type="EMBL" id="GIY29093.1"/>
    </source>
</evidence>
<keyword evidence="2" id="KW-1185">Reference proteome</keyword>
<evidence type="ECO:0000313" key="2">
    <source>
        <dbReference type="Proteomes" id="UP001054945"/>
    </source>
</evidence>
<name>A0AAV4S3M8_CAEEX</name>